<feature type="transmembrane region" description="Helical" evidence="6">
    <location>
        <begin position="322"/>
        <end position="350"/>
    </location>
</feature>
<dbReference type="PROSITE" id="PS50850">
    <property type="entry name" value="MFS"/>
    <property type="match status" value="1"/>
</dbReference>
<dbReference type="InterPro" id="IPR050495">
    <property type="entry name" value="ATG22/LtaA_families"/>
</dbReference>
<dbReference type="Gene3D" id="1.20.1250.20">
    <property type="entry name" value="MFS general substrate transporter like domains"/>
    <property type="match status" value="1"/>
</dbReference>
<feature type="transmembrane region" description="Helical" evidence="6">
    <location>
        <begin position="258"/>
        <end position="281"/>
    </location>
</feature>
<organism evidence="8 9">
    <name type="scientific">Hyphomicrobium album</name>
    <dbReference type="NCBI Taxonomy" id="2665159"/>
    <lineage>
        <taxon>Bacteria</taxon>
        <taxon>Pseudomonadati</taxon>
        <taxon>Pseudomonadota</taxon>
        <taxon>Alphaproteobacteria</taxon>
        <taxon>Hyphomicrobiales</taxon>
        <taxon>Hyphomicrobiaceae</taxon>
        <taxon>Hyphomicrobium</taxon>
    </lineage>
</organism>
<feature type="transmembrane region" description="Helical" evidence="6">
    <location>
        <begin position="206"/>
        <end position="226"/>
    </location>
</feature>
<feature type="transmembrane region" description="Helical" evidence="6">
    <location>
        <begin position="404"/>
        <end position="429"/>
    </location>
</feature>
<feature type="domain" description="Major facilitator superfamily (MFS) profile" evidence="7">
    <location>
        <begin position="256"/>
        <end position="461"/>
    </location>
</feature>
<dbReference type="Pfam" id="PF11700">
    <property type="entry name" value="ATG22"/>
    <property type="match status" value="1"/>
</dbReference>
<evidence type="ECO:0000256" key="6">
    <source>
        <dbReference type="SAM" id="Phobius"/>
    </source>
</evidence>
<keyword evidence="2" id="KW-0813">Transport</keyword>
<keyword evidence="5 6" id="KW-0472">Membrane</keyword>
<name>A0A6I3KI29_9HYPH</name>
<feature type="transmembrane region" description="Helical" evidence="6">
    <location>
        <begin position="435"/>
        <end position="454"/>
    </location>
</feature>
<evidence type="ECO:0000256" key="2">
    <source>
        <dbReference type="ARBA" id="ARBA00022448"/>
    </source>
</evidence>
<dbReference type="PANTHER" id="PTHR23519">
    <property type="entry name" value="AUTOPHAGY-RELATED PROTEIN 22"/>
    <property type="match status" value="1"/>
</dbReference>
<keyword evidence="4 6" id="KW-1133">Transmembrane helix</keyword>
<feature type="transmembrane region" description="Helical" evidence="6">
    <location>
        <begin position="21"/>
        <end position="45"/>
    </location>
</feature>
<feature type="transmembrane region" description="Helical" evidence="6">
    <location>
        <begin position="57"/>
        <end position="78"/>
    </location>
</feature>
<feature type="transmembrane region" description="Helical" evidence="6">
    <location>
        <begin position="90"/>
        <end position="109"/>
    </location>
</feature>
<evidence type="ECO:0000259" key="7">
    <source>
        <dbReference type="PROSITE" id="PS50850"/>
    </source>
</evidence>
<sequence length="461" mass="48712">MATTAQQAPIARAPLSARVSWMLFDWSVQPFYTLILTFLFAPYFANIVVGNGPKGQSMWGFGAAVAGVLIAVGSPFLGAFADGRGQRKPWIALFSVILAAAMASLWIATPSAPPSTIYLVLLAFVIATVCAEYTAVFTNAIMPSLVPHSELGRLSGAGWACGYFGGLASLFLVAGLIVPMGDSGQTMFGLSPLLTLDTTAREGDRIVGPLSAVWYLVFMIPFFLFVPDVQKKRAHDARPATAELWDTVRSLPQNRDMLLFLIARMIYTDGLTAIFTFGGIYGASVFGWGPLELGLFGIVLTLVGAFGALIGGVLDDRISAKFVIVSALAVLLVGALGILSVDGSHVLFFFDVDPKAPGSSPFSSAGERVFLAFAIVVGLVSAPVQASSRSLLARLAPPDKITQYFGLFAFSGKVTAFLAPLLVALVTAVTQSQRLGMAAIILFLITGIALMSPVRVPSRDA</sequence>
<dbReference type="InterPro" id="IPR036259">
    <property type="entry name" value="MFS_trans_sf"/>
</dbReference>
<dbReference type="AlphaFoldDB" id="A0A6I3KI29"/>
<feature type="transmembrane region" description="Helical" evidence="6">
    <location>
        <begin position="293"/>
        <end position="315"/>
    </location>
</feature>
<keyword evidence="9" id="KW-1185">Reference proteome</keyword>
<proteinExistence type="predicted"/>
<dbReference type="Proteomes" id="UP000440694">
    <property type="component" value="Unassembled WGS sequence"/>
</dbReference>
<gene>
    <name evidence="8" type="ORF">GIW81_10160</name>
</gene>
<comment type="subcellular location">
    <subcellularLocation>
        <location evidence="1">Endomembrane system</location>
        <topology evidence="1">Multi-pass membrane protein</topology>
    </subcellularLocation>
</comment>
<evidence type="ECO:0000256" key="4">
    <source>
        <dbReference type="ARBA" id="ARBA00022989"/>
    </source>
</evidence>
<evidence type="ECO:0000313" key="8">
    <source>
        <dbReference type="EMBL" id="MTD94694.1"/>
    </source>
</evidence>
<evidence type="ECO:0000256" key="3">
    <source>
        <dbReference type="ARBA" id="ARBA00022692"/>
    </source>
</evidence>
<comment type="caution">
    <text evidence="8">The sequence shown here is derived from an EMBL/GenBank/DDBJ whole genome shotgun (WGS) entry which is preliminary data.</text>
</comment>
<dbReference type="PANTHER" id="PTHR23519:SF1">
    <property type="entry name" value="AUTOPHAGY-RELATED PROTEIN 22"/>
    <property type="match status" value="1"/>
</dbReference>
<dbReference type="RefSeq" id="WP_154739080.1">
    <property type="nucleotide sequence ID" value="NZ_WMBQ01000001.1"/>
</dbReference>
<dbReference type="GO" id="GO:0022857">
    <property type="term" value="F:transmembrane transporter activity"/>
    <property type="evidence" value="ECO:0007669"/>
    <property type="project" value="InterPro"/>
</dbReference>
<dbReference type="EMBL" id="WMBQ01000001">
    <property type="protein sequence ID" value="MTD94694.1"/>
    <property type="molecule type" value="Genomic_DNA"/>
</dbReference>
<dbReference type="InterPro" id="IPR020846">
    <property type="entry name" value="MFS_dom"/>
</dbReference>
<keyword evidence="3 6" id="KW-0812">Transmembrane</keyword>
<dbReference type="SUPFAM" id="SSF103473">
    <property type="entry name" value="MFS general substrate transporter"/>
    <property type="match status" value="1"/>
</dbReference>
<reference evidence="8 9" key="1">
    <citation type="submission" date="2019-11" db="EMBL/GenBank/DDBJ databases">
        <title>Identification of a novel strain.</title>
        <authorList>
            <person name="Xu Q."/>
            <person name="Wang G."/>
        </authorList>
    </citation>
    <scope>NUCLEOTIDE SEQUENCE [LARGE SCALE GENOMIC DNA]</scope>
    <source>
        <strain evidence="9">xq</strain>
    </source>
</reference>
<evidence type="ECO:0000256" key="1">
    <source>
        <dbReference type="ARBA" id="ARBA00004127"/>
    </source>
</evidence>
<evidence type="ECO:0000313" key="9">
    <source>
        <dbReference type="Proteomes" id="UP000440694"/>
    </source>
</evidence>
<accession>A0A6I3KI29</accession>
<dbReference type="GO" id="GO:0012505">
    <property type="term" value="C:endomembrane system"/>
    <property type="evidence" value="ECO:0007669"/>
    <property type="project" value="UniProtKB-SubCell"/>
</dbReference>
<feature type="transmembrane region" description="Helical" evidence="6">
    <location>
        <begin position="157"/>
        <end position="178"/>
    </location>
</feature>
<feature type="transmembrane region" description="Helical" evidence="6">
    <location>
        <begin position="370"/>
        <end position="392"/>
    </location>
</feature>
<feature type="transmembrane region" description="Helical" evidence="6">
    <location>
        <begin position="115"/>
        <end position="136"/>
    </location>
</feature>
<dbReference type="InterPro" id="IPR024671">
    <property type="entry name" value="Atg22-like"/>
</dbReference>
<evidence type="ECO:0000256" key="5">
    <source>
        <dbReference type="ARBA" id="ARBA00023136"/>
    </source>
</evidence>
<protein>
    <submittedName>
        <fullName evidence="8">MFS transporter</fullName>
    </submittedName>
</protein>